<organism evidence="10 11">
    <name type="scientific">Calidithermus roseus</name>
    <dbReference type="NCBI Taxonomy" id="1644118"/>
    <lineage>
        <taxon>Bacteria</taxon>
        <taxon>Thermotogati</taxon>
        <taxon>Deinococcota</taxon>
        <taxon>Deinococci</taxon>
        <taxon>Thermales</taxon>
        <taxon>Thermaceae</taxon>
        <taxon>Calidithermus</taxon>
    </lineage>
</organism>
<evidence type="ECO:0000313" key="11">
    <source>
        <dbReference type="Proteomes" id="UP000265341"/>
    </source>
</evidence>
<dbReference type="Proteomes" id="UP000265341">
    <property type="component" value="Unassembled WGS sequence"/>
</dbReference>
<feature type="transmembrane region" description="Helical" evidence="9">
    <location>
        <begin position="118"/>
        <end position="138"/>
    </location>
</feature>
<evidence type="ECO:0000256" key="6">
    <source>
        <dbReference type="ARBA" id="ARBA00022989"/>
    </source>
</evidence>
<dbReference type="Gene3D" id="1.20.1080.10">
    <property type="entry name" value="Glycerol uptake facilitator protein"/>
    <property type="match status" value="1"/>
</dbReference>
<dbReference type="PANTHER" id="PTHR19139:SF199">
    <property type="entry name" value="MIP17260P"/>
    <property type="match status" value="1"/>
</dbReference>
<evidence type="ECO:0000256" key="9">
    <source>
        <dbReference type="SAM" id="Phobius"/>
    </source>
</evidence>
<evidence type="ECO:0000256" key="8">
    <source>
        <dbReference type="RuleBase" id="RU000477"/>
    </source>
</evidence>
<feature type="transmembrane region" description="Helical" evidence="9">
    <location>
        <begin position="187"/>
        <end position="207"/>
    </location>
</feature>
<dbReference type="InterPro" id="IPR022357">
    <property type="entry name" value="MIP_CS"/>
</dbReference>
<dbReference type="PROSITE" id="PS00221">
    <property type="entry name" value="MIP"/>
    <property type="match status" value="1"/>
</dbReference>
<dbReference type="InterPro" id="IPR023271">
    <property type="entry name" value="Aquaporin-like"/>
</dbReference>
<keyword evidence="5 8" id="KW-0812">Transmembrane</keyword>
<dbReference type="SUPFAM" id="SSF81338">
    <property type="entry name" value="Aquaporin-like"/>
    <property type="match status" value="1"/>
</dbReference>
<keyword evidence="11" id="KW-1185">Reference proteome</keyword>
<evidence type="ECO:0000256" key="4">
    <source>
        <dbReference type="ARBA" id="ARBA00022475"/>
    </source>
</evidence>
<dbReference type="PRINTS" id="PR00783">
    <property type="entry name" value="MINTRINSICP"/>
</dbReference>
<dbReference type="OrthoDB" id="9807293at2"/>
<gene>
    <name evidence="10" type="primary">aqpZ</name>
    <name evidence="10" type="ORF">Mrose_01507</name>
</gene>
<keyword evidence="7 9" id="KW-0472">Membrane</keyword>
<sequence>MKAFIAEFIGVFALVFAGVGAIHVTEGGELTAVALAHGLAIALMILAVGHASGGHFNPAVTFGMLITGNIKLGPAIGYWVSQFLGGLAAAALLAGLYGSEAVAKGTPAVGLGFSAPQGLVAEIVLTFFLVLVIFATALHHKLPVAAFAIGLTIVMDIMAGGAISGAAMNPARVLAPAIIGGSWADHWIYWVGPLVGAAIAAIFYTQIYMVDEKEEAKLPVDLTSDRPSS</sequence>
<dbReference type="InterPro" id="IPR000425">
    <property type="entry name" value="MIP"/>
</dbReference>
<accession>A0A399EU09</accession>
<evidence type="ECO:0000256" key="7">
    <source>
        <dbReference type="ARBA" id="ARBA00023136"/>
    </source>
</evidence>
<dbReference type="PANTHER" id="PTHR19139">
    <property type="entry name" value="AQUAPORIN TRANSPORTER"/>
    <property type="match status" value="1"/>
</dbReference>
<evidence type="ECO:0000256" key="5">
    <source>
        <dbReference type="ARBA" id="ARBA00022692"/>
    </source>
</evidence>
<keyword evidence="3 8" id="KW-0813">Transport</keyword>
<name>A0A399EU09_9DEIN</name>
<comment type="subcellular location">
    <subcellularLocation>
        <location evidence="1">Cell membrane</location>
        <topology evidence="1">Multi-pass membrane protein</topology>
    </subcellularLocation>
</comment>
<dbReference type="Pfam" id="PF00230">
    <property type="entry name" value="MIP"/>
    <property type="match status" value="1"/>
</dbReference>
<feature type="transmembrane region" description="Helical" evidence="9">
    <location>
        <begin position="31"/>
        <end position="54"/>
    </location>
</feature>
<feature type="transmembrane region" description="Helical" evidence="9">
    <location>
        <begin position="145"/>
        <end position="167"/>
    </location>
</feature>
<dbReference type="GO" id="GO:0005886">
    <property type="term" value="C:plasma membrane"/>
    <property type="evidence" value="ECO:0007669"/>
    <property type="project" value="UniProtKB-SubCell"/>
</dbReference>
<evidence type="ECO:0000256" key="3">
    <source>
        <dbReference type="ARBA" id="ARBA00022448"/>
    </source>
</evidence>
<proteinExistence type="inferred from homology"/>
<keyword evidence="6 9" id="KW-1133">Transmembrane helix</keyword>
<keyword evidence="4" id="KW-1003">Cell membrane</keyword>
<protein>
    <submittedName>
        <fullName evidence="10">Aquaporin Z</fullName>
    </submittedName>
</protein>
<dbReference type="EMBL" id="QWLA01000023">
    <property type="protein sequence ID" value="RIH87073.1"/>
    <property type="molecule type" value="Genomic_DNA"/>
</dbReference>
<comment type="caution">
    <text evidence="10">The sequence shown here is derived from an EMBL/GenBank/DDBJ whole genome shotgun (WGS) entry which is preliminary data.</text>
</comment>
<reference evidence="10 11" key="1">
    <citation type="submission" date="2018-08" db="EMBL/GenBank/DDBJ databases">
        <title>Meiothermus roseus NBRC 110900 genome sequencing project.</title>
        <authorList>
            <person name="Da Costa M.S."/>
            <person name="Albuquerque L."/>
            <person name="Raposo P."/>
            <person name="Froufe H.J.C."/>
            <person name="Barroso C.S."/>
            <person name="Egas C."/>
        </authorList>
    </citation>
    <scope>NUCLEOTIDE SEQUENCE [LARGE SCALE GENOMIC DNA]</scope>
    <source>
        <strain evidence="10 11">NBRC 110900</strain>
    </source>
</reference>
<evidence type="ECO:0000256" key="1">
    <source>
        <dbReference type="ARBA" id="ARBA00004651"/>
    </source>
</evidence>
<evidence type="ECO:0000313" key="10">
    <source>
        <dbReference type="EMBL" id="RIH87073.1"/>
    </source>
</evidence>
<dbReference type="GO" id="GO:0015250">
    <property type="term" value="F:water channel activity"/>
    <property type="evidence" value="ECO:0007669"/>
    <property type="project" value="TreeGrafter"/>
</dbReference>
<dbReference type="InterPro" id="IPR034294">
    <property type="entry name" value="Aquaporin_transptr"/>
</dbReference>
<feature type="transmembrane region" description="Helical" evidence="9">
    <location>
        <begin position="75"/>
        <end position="98"/>
    </location>
</feature>
<dbReference type="AlphaFoldDB" id="A0A399EU09"/>
<evidence type="ECO:0000256" key="2">
    <source>
        <dbReference type="ARBA" id="ARBA00006175"/>
    </source>
</evidence>
<comment type="similarity">
    <text evidence="2 8">Belongs to the MIP/aquaporin (TC 1.A.8) family.</text>
</comment>